<organism evidence="1 2">
    <name type="scientific">Zophobas morio</name>
    <dbReference type="NCBI Taxonomy" id="2755281"/>
    <lineage>
        <taxon>Eukaryota</taxon>
        <taxon>Metazoa</taxon>
        <taxon>Ecdysozoa</taxon>
        <taxon>Arthropoda</taxon>
        <taxon>Hexapoda</taxon>
        <taxon>Insecta</taxon>
        <taxon>Pterygota</taxon>
        <taxon>Neoptera</taxon>
        <taxon>Endopterygota</taxon>
        <taxon>Coleoptera</taxon>
        <taxon>Polyphaga</taxon>
        <taxon>Cucujiformia</taxon>
        <taxon>Tenebrionidae</taxon>
        <taxon>Zophobas</taxon>
    </lineage>
</organism>
<proteinExistence type="predicted"/>
<accession>A0AA38IWL8</accession>
<comment type="caution">
    <text evidence="1">The sequence shown here is derived from an EMBL/GenBank/DDBJ whole genome shotgun (WGS) entry which is preliminary data.</text>
</comment>
<gene>
    <name evidence="1" type="ORF">Zmor_007049</name>
</gene>
<dbReference type="EMBL" id="JALNTZ010000002">
    <property type="protein sequence ID" value="KAJ3662716.1"/>
    <property type="molecule type" value="Genomic_DNA"/>
</dbReference>
<evidence type="ECO:0000313" key="1">
    <source>
        <dbReference type="EMBL" id="KAJ3662716.1"/>
    </source>
</evidence>
<evidence type="ECO:0000313" key="2">
    <source>
        <dbReference type="Proteomes" id="UP001168821"/>
    </source>
</evidence>
<protein>
    <submittedName>
        <fullName evidence="1">Uncharacterized protein</fullName>
    </submittedName>
</protein>
<dbReference type="Proteomes" id="UP001168821">
    <property type="component" value="Unassembled WGS sequence"/>
</dbReference>
<sequence>MLYINISSPINADIQNKVSFYRFYQKMEFFSTYSFGIKQRITEIWVLHLWKKSHCSEYSIQSRTMTTEFRTDLILSNHKVQSGDNTRKFLSCHRRIEGVLIIVAVSPA</sequence>
<name>A0AA38IWL8_9CUCU</name>
<keyword evidence="2" id="KW-1185">Reference proteome</keyword>
<reference evidence="1" key="1">
    <citation type="journal article" date="2023" name="G3 (Bethesda)">
        <title>Whole genome assemblies of Zophobas morio and Tenebrio molitor.</title>
        <authorList>
            <person name="Kaur S."/>
            <person name="Stinson S.A."/>
            <person name="diCenzo G.C."/>
        </authorList>
    </citation>
    <scope>NUCLEOTIDE SEQUENCE</scope>
    <source>
        <strain evidence="1">QUZm001</strain>
    </source>
</reference>
<dbReference type="AlphaFoldDB" id="A0AA38IWL8"/>